<sequence length="386" mass="41522">MNNQSLTANWNYPTRVRVGPGRIQELASACKELGMNAPLLVTDPGLAATLMVANIMQICRAADLHVGVFSQIKANPTGEQVMAGVNAYHLGQHDGVIALGGGSGLDAAKAIALMVGQNRPLWDFEDVGDNWKRVQVSTMAPVVAVPTTAGTGSEVGRASVITDTEQQIKKIIFHPGMLPEIVIMDPELTLGLPPSLTAATGMDALSHCLEAYCATYYHPMAEGIAMEGVRLIKEYLIRAYQNGNDLEARTNMLVASAMGATAFQRGLGAMHALAHPLGALYDAHHGRLNAILMPYVLMANRPAIEGKIIRMANYLSIANGFDGFMDWIFQMRLELGIEHTLSQIGIDDAQLDRVARMATEDAAAGSNPILFDQEQYRAILEEAKGA</sequence>
<evidence type="ECO:0000259" key="6">
    <source>
        <dbReference type="Pfam" id="PF25137"/>
    </source>
</evidence>
<keyword evidence="4" id="KW-0520">NAD</keyword>
<evidence type="ECO:0000256" key="3">
    <source>
        <dbReference type="ARBA" id="ARBA00023002"/>
    </source>
</evidence>
<dbReference type="PANTHER" id="PTHR11496">
    <property type="entry name" value="ALCOHOL DEHYDROGENASE"/>
    <property type="match status" value="1"/>
</dbReference>
<dbReference type="SUPFAM" id="SSF56796">
    <property type="entry name" value="Dehydroquinate synthase-like"/>
    <property type="match status" value="1"/>
</dbReference>
<evidence type="ECO:0000259" key="5">
    <source>
        <dbReference type="Pfam" id="PF00465"/>
    </source>
</evidence>
<dbReference type="InterPro" id="IPR056798">
    <property type="entry name" value="ADH_Fe_C"/>
</dbReference>
<dbReference type="Gene3D" id="3.40.50.1970">
    <property type="match status" value="1"/>
</dbReference>
<dbReference type="Pfam" id="PF25137">
    <property type="entry name" value="ADH_Fe_C"/>
    <property type="match status" value="1"/>
</dbReference>
<dbReference type="InterPro" id="IPR039697">
    <property type="entry name" value="Alcohol_dehydrogenase_Fe"/>
</dbReference>
<organism evidence="7 8">
    <name type="scientific">Legionella bononiensis</name>
    <dbReference type="NCBI Taxonomy" id="2793102"/>
    <lineage>
        <taxon>Bacteria</taxon>
        <taxon>Pseudomonadati</taxon>
        <taxon>Pseudomonadota</taxon>
        <taxon>Gammaproteobacteria</taxon>
        <taxon>Legionellales</taxon>
        <taxon>Legionellaceae</taxon>
        <taxon>Legionella</taxon>
    </lineage>
</organism>
<name>A0ABS1WAD9_9GAMM</name>
<feature type="domain" description="Fe-containing alcohol dehydrogenase-like C-terminal" evidence="6">
    <location>
        <begin position="197"/>
        <end position="383"/>
    </location>
</feature>
<keyword evidence="3" id="KW-0560">Oxidoreductase</keyword>
<gene>
    <name evidence="7" type="ORF">I5282_06960</name>
</gene>
<accession>A0ABS1WAD9</accession>
<comment type="caution">
    <text evidence="7">The sequence shown here is derived from an EMBL/GenBank/DDBJ whole genome shotgun (WGS) entry which is preliminary data.</text>
</comment>
<proteinExistence type="inferred from homology"/>
<dbReference type="CDD" id="cd14861">
    <property type="entry name" value="Fe-ADH-like"/>
    <property type="match status" value="1"/>
</dbReference>
<evidence type="ECO:0000256" key="4">
    <source>
        <dbReference type="ARBA" id="ARBA00023027"/>
    </source>
</evidence>
<reference evidence="7 8" key="1">
    <citation type="submission" date="2020-12" db="EMBL/GenBank/DDBJ databases">
        <title>WGS of Legionella: environmental sample.</title>
        <authorList>
            <person name="Cristino S."/>
            <person name="Girolamini L."/>
            <person name="Salaris S."/>
            <person name="Pascale M.R."/>
            <person name="Mazzotta M."/>
            <person name="Orsini M."/>
            <person name="Grottola A."/>
        </authorList>
    </citation>
    <scope>NUCLEOTIDE SEQUENCE [LARGE SCALE GENOMIC DNA]</scope>
    <source>
        <strain evidence="7 8">30cs62</strain>
    </source>
</reference>
<dbReference type="RefSeq" id="WP_203110583.1">
    <property type="nucleotide sequence ID" value="NZ_JADOBG010000017.1"/>
</dbReference>
<dbReference type="PANTHER" id="PTHR11496:SF102">
    <property type="entry name" value="ALCOHOL DEHYDROGENASE 4"/>
    <property type="match status" value="1"/>
</dbReference>
<comment type="similarity">
    <text evidence="2">Belongs to the iron-containing alcohol dehydrogenase family.</text>
</comment>
<keyword evidence="8" id="KW-1185">Reference proteome</keyword>
<comment type="cofactor">
    <cofactor evidence="1">
        <name>Fe cation</name>
        <dbReference type="ChEBI" id="CHEBI:24875"/>
    </cofactor>
</comment>
<dbReference type="Gene3D" id="1.20.1090.10">
    <property type="entry name" value="Dehydroquinate synthase-like - alpha domain"/>
    <property type="match status" value="1"/>
</dbReference>
<evidence type="ECO:0000256" key="1">
    <source>
        <dbReference type="ARBA" id="ARBA00001962"/>
    </source>
</evidence>
<dbReference type="InterPro" id="IPR001670">
    <property type="entry name" value="ADH_Fe/GldA"/>
</dbReference>
<evidence type="ECO:0000313" key="8">
    <source>
        <dbReference type="Proteomes" id="UP000809910"/>
    </source>
</evidence>
<evidence type="ECO:0000256" key="2">
    <source>
        <dbReference type="ARBA" id="ARBA00007358"/>
    </source>
</evidence>
<dbReference type="Proteomes" id="UP000809910">
    <property type="component" value="Unassembled WGS sequence"/>
</dbReference>
<feature type="domain" description="Alcohol dehydrogenase iron-type/glycerol dehydrogenase GldA" evidence="5">
    <location>
        <begin position="13"/>
        <end position="186"/>
    </location>
</feature>
<dbReference type="Pfam" id="PF00465">
    <property type="entry name" value="Fe-ADH"/>
    <property type="match status" value="1"/>
</dbReference>
<dbReference type="PROSITE" id="PS00913">
    <property type="entry name" value="ADH_IRON_1"/>
    <property type="match status" value="1"/>
</dbReference>
<protein>
    <submittedName>
        <fullName evidence="7">Iron-containing alcohol dehydrogenase</fullName>
    </submittedName>
</protein>
<dbReference type="EMBL" id="JADWVN010000011">
    <property type="protein sequence ID" value="MBL7526309.1"/>
    <property type="molecule type" value="Genomic_DNA"/>
</dbReference>
<dbReference type="InterPro" id="IPR018211">
    <property type="entry name" value="ADH_Fe_CS"/>
</dbReference>
<evidence type="ECO:0000313" key="7">
    <source>
        <dbReference type="EMBL" id="MBL7526309.1"/>
    </source>
</evidence>